<name>A0A376U923_ECOLX</name>
<proteinExistence type="predicted"/>
<dbReference type="Gene3D" id="3.30.200.20">
    <property type="entry name" value="Phosphorylase Kinase, domain 1"/>
    <property type="match status" value="1"/>
</dbReference>
<protein>
    <submittedName>
        <fullName evidence="1">T3SS effector NleH</fullName>
    </submittedName>
</protein>
<dbReference type="Gene3D" id="1.10.510.10">
    <property type="entry name" value="Transferase(Phosphotransferase) domain 1"/>
    <property type="match status" value="1"/>
</dbReference>
<evidence type="ECO:0000313" key="1">
    <source>
        <dbReference type="EMBL" id="STI85493.1"/>
    </source>
</evidence>
<reference evidence="1 2" key="1">
    <citation type="submission" date="2018-06" db="EMBL/GenBank/DDBJ databases">
        <authorList>
            <consortium name="Pathogen Informatics"/>
            <person name="Doyle S."/>
        </authorList>
    </citation>
    <scope>NUCLEOTIDE SEQUENCE [LARGE SCALE GENOMIC DNA]</scope>
    <source>
        <strain evidence="1 2">NCTC8622</strain>
    </source>
</reference>
<sequence length="99" mass="11566">MENTTKVLKMFTISQSHEEVTSEVRCFNQYYGAGSAEKIYGDNRDIIGIRMDKINGESLLNISSLPAQAEHAIYDMFERLEKKEFFLLIQQKQMFYMIV</sequence>
<accession>A0A376U923</accession>
<dbReference type="Proteomes" id="UP000254079">
    <property type="component" value="Unassembled WGS sequence"/>
</dbReference>
<organism evidence="1 2">
    <name type="scientific">Escherichia coli</name>
    <dbReference type="NCBI Taxonomy" id="562"/>
    <lineage>
        <taxon>Bacteria</taxon>
        <taxon>Pseudomonadati</taxon>
        <taxon>Pseudomonadota</taxon>
        <taxon>Gammaproteobacteria</taxon>
        <taxon>Enterobacterales</taxon>
        <taxon>Enterobacteriaceae</taxon>
        <taxon>Escherichia</taxon>
    </lineage>
</organism>
<dbReference type="EMBL" id="UGCP01000002">
    <property type="protein sequence ID" value="STI85493.1"/>
    <property type="molecule type" value="Genomic_DNA"/>
</dbReference>
<gene>
    <name evidence="1" type="ORF">NCTC8622_04590</name>
</gene>
<evidence type="ECO:0000313" key="2">
    <source>
        <dbReference type="Proteomes" id="UP000254079"/>
    </source>
</evidence>
<dbReference type="AlphaFoldDB" id="A0A376U923"/>